<comment type="similarity">
    <text evidence="1 12">Belongs to the thymidylate kinase family.</text>
</comment>
<dbReference type="SUPFAM" id="SSF52540">
    <property type="entry name" value="P-loop containing nucleoside triphosphate hydrolases"/>
    <property type="match status" value="1"/>
</dbReference>
<comment type="function">
    <text evidence="11 12">Phosphorylation of dTMP to form dTDP in both de novo and salvage pathways of dTTP synthesis.</text>
</comment>
<dbReference type="HAMAP" id="MF_00165">
    <property type="entry name" value="Thymidylate_kinase"/>
    <property type="match status" value="1"/>
</dbReference>
<feature type="domain" description="Thymidylate kinase-like" evidence="13">
    <location>
        <begin position="5"/>
        <end position="196"/>
    </location>
</feature>
<name>A0A9D1PYA2_9BACT</name>
<evidence type="ECO:0000256" key="6">
    <source>
        <dbReference type="ARBA" id="ARBA00022741"/>
    </source>
</evidence>
<keyword evidence="4 12" id="KW-0808">Transferase</keyword>
<sequence>MFITFEGVEGAGKTTAIEAVARHLTSCGEKVCRTREPGGCPLGQQLRSLLLSAQTRLDPLAELHLFLADRAQHVAEVIRPALADGAIVLCDRFTDSTLAYQGFARHLDLDMLRTLNKSATGDLEPDLTLILDLPVQEGLRRVAERRRQTGCTGEGRIDDEQLSFHEAVRKGFLFIAEQAPSRVCLLDAGRPREEVLAACLEAIAAHRPGLGLVQ</sequence>
<dbReference type="GO" id="GO:0006235">
    <property type="term" value="P:dTTP biosynthetic process"/>
    <property type="evidence" value="ECO:0007669"/>
    <property type="project" value="UniProtKB-UniRule"/>
</dbReference>
<evidence type="ECO:0000256" key="1">
    <source>
        <dbReference type="ARBA" id="ARBA00009776"/>
    </source>
</evidence>
<evidence type="ECO:0000256" key="2">
    <source>
        <dbReference type="ARBA" id="ARBA00012980"/>
    </source>
</evidence>
<comment type="catalytic activity">
    <reaction evidence="10 12">
        <text>dTMP + ATP = dTDP + ADP</text>
        <dbReference type="Rhea" id="RHEA:13517"/>
        <dbReference type="ChEBI" id="CHEBI:30616"/>
        <dbReference type="ChEBI" id="CHEBI:58369"/>
        <dbReference type="ChEBI" id="CHEBI:63528"/>
        <dbReference type="ChEBI" id="CHEBI:456216"/>
        <dbReference type="EC" id="2.7.4.9"/>
    </reaction>
</comment>
<dbReference type="InterPro" id="IPR039430">
    <property type="entry name" value="Thymidylate_kin-like_dom"/>
</dbReference>
<dbReference type="PANTHER" id="PTHR10344">
    <property type="entry name" value="THYMIDYLATE KINASE"/>
    <property type="match status" value="1"/>
</dbReference>
<keyword evidence="6 12" id="KW-0547">Nucleotide-binding</keyword>
<comment type="caution">
    <text evidence="14">The sequence shown here is derived from an EMBL/GenBank/DDBJ whole genome shotgun (WGS) entry which is preliminary data.</text>
</comment>
<evidence type="ECO:0000256" key="3">
    <source>
        <dbReference type="ARBA" id="ARBA00017144"/>
    </source>
</evidence>
<dbReference type="FunFam" id="3.40.50.300:FF:000225">
    <property type="entry name" value="Thymidylate kinase"/>
    <property type="match status" value="1"/>
</dbReference>
<dbReference type="GO" id="GO:0004798">
    <property type="term" value="F:dTMP kinase activity"/>
    <property type="evidence" value="ECO:0007669"/>
    <property type="project" value="UniProtKB-UniRule"/>
</dbReference>
<protein>
    <recommendedName>
        <fullName evidence="3 12">Thymidylate kinase</fullName>
        <ecNumber evidence="2 12">2.7.4.9</ecNumber>
    </recommendedName>
    <alternativeName>
        <fullName evidence="9 12">dTMP kinase</fullName>
    </alternativeName>
</protein>
<evidence type="ECO:0000259" key="13">
    <source>
        <dbReference type="Pfam" id="PF02223"/>
    </source>
</evidence>
<dbReference type="Proteomes" id="UP000886752">
    <property type="component" value="Unassembled WGS sequence"/>
</dbReference>
<evidence type="ECO:0000256" key="9">
    <source>
        <dbReference type="ARBA" id="ARBA00029962"/>
    </source>
</evidence>
<dbReference type="NCBIfam" id="TIGR00041">
    <property type="entry name" value="DTMP_kinase"/>
    <property type="match status" value="1"/>
</dbReference>
<feature type="binding site" evidence="12">
    <location>
        <begin position="7"/>
        <end position="14"/>
    </location>
    <ligand>
        <name>ATP</name>
        <dbReference type="ChEBI" id="CHEBI:30616"/>
    </ligand>
</feature>
<dbReference type="GO" id="GO:0005829">
    <property type="term" value="C:cytosol"/>
    <property type="evidence" value="ECO:0007669"/>
    <property type="project" value="TreeGrafter"/>
</dbReference>
<dbReference type="InterPro" id="IPR027417">
    <property type="entry name" value="P-loop_NTPase"/>
</dbReference>
<evidence type="ECO:0000256" key="4">
    <source>
        <dbReference type="ARBA" id="ARBA00022679"/>
    </source>
</evidence>
<dbReference type="GO" id="GO:0006233">
    <property type="term" value="P:dTDP biosynthetic process"/>
    <property type="evidence" value="ECO:0007669"/>
    <property type="project" value="InterPro"/>
</dbReference>
<dbReference type="PROSITE" id="PS01331">
    <property type="entry name" value="THYMIDYLATE_KINASE"/>
    <property type="match status" value="1"/>
</dbReference>
<dbReference type="Gene3D" id="3.40.50.300">
    <property type="entry name" value="P-loop containing nucleotide triphosphate hydrolases"/>
    <property type="match status" value="1"/>
</dbReference>
<dbReference type="PANTHER" id="PTHR10344:SF4">
    <property type="entry name" value="UMP-CMP KINASE 2, MITOCHONDRIAL"/>
    <property type="match status" value="1"/>
</dbReference>
<keyword evidence="8 12" id="KW-0067">ATP-binding</keyword>
<reference evidence="14" key="2">
    <citation type="submission" date="2021-04" db="EMBL/GenBank/DDBJ databases">
        <authorList>
            <person name="Gilroy R."/>
        </authorList>
    </citation>
    <scope>NUCLEOTIDE SEQUENCE</scope>
    <source>
        <strain evidence="14">ChiHecec2B26-446</strain>
    </source>
</reference>
<organism evidence="14 15">
    <name type="scientific">Candidatus Desulfovibrio intestinipullorum</name>
    <dbReference type="NCBI Taxonomy" id="2838536"/>
    <lineage>
        <taxon>Bacteria</taxon>
        <taxon>Pseudomonadati</taxon>
        <taxon>Thermodesulfobacteriota</taxon>
        <taxon>Desulfovibrionia</taxon>
        <taxon>Desulfovibrionales</taxon>
        <taxon>Desulfovibrionaceae</taxon>
        <taxon>Desulfovibrio</taxon>
    </lineage>
</organism>
<accession>A0A9D1PYA2</accession>
<dbReference type="AlphaFoldDB" id="A0A9D1PYA2"/>
<evidence type="ECO:0000256" key="8">
    <source>
        <dbReference type="ARBA" id="ARBA00022840"/>
    </source>
</evidence>
<evidence type="ECO:0000256" key="10">
    <source>
        <dbReference type="ARBA" id="ARBA00048743"/>
    </source>
</evidence>
<evidence type="ECO:0000313" key="15">
    <source>
        <dbReference type="Proteomes" id="UP000886752"/>
    </source>
</evidence>
<dbReference type="GO" id="GO:0005524">
    <property type="term" value="F:ATP binding"/>
    <property type="evidence" value="ECO:0007669"/>
    <property type="project" value="UniProtKB-UniRule"/>
</dbReference>
<evidence type="ECO:0000256" key="7">
    <source>
        <dbReference type="ARBA" id="ARBA00022777"/>
    </source>
</evidence>
<keyword evidence="5 12" id="KW-0545">Nucleotide biosynthesis</keyword>
<dbReference type="GO" id="GO:0006227">
    <property type="term" value="P:dUDP biosynthetic process"/>
    <property type="evidence" value="ECO:0007669"/>
    <property type="project" value="TreeGrafter"/>
</dbReference>
<dbReference type="InterPro" id="IPR018095">
    <property type="entry name" value="Thymidylate_kin_CS"/>
</dbReference>
<proteinExistence type="inferred from homology"/>
<keyword evidence="7 12" id="KW-0418">Kinase</keyword>
<dbReference type="InterPro" id="IPR018094">
    <property type="entry name" value="Thymidylate_kinase"/>
</dbReference>
<dbReference type="EMBL" id="DXHV01000077">
    <property type="protein sequence ID" value="HIW01286.1"/>
    <property type="molecule type" value="Genomic_DNA"/>
</dbReference>
<evidence type="ECO:0000256" key="11">
    <source>
        <dbReference type="ARBA" id="ARBA00057735"/>
    </source>
</evidence>
<evidence type="ECO:0000256" key="12">
    <source>
        <dbReference type="HAMAP-Rule" id="MF_00165"/>
    </source>
</evidence>
<evidence type="ECO:0000256" key="5">
    <source>
        <dbReference type="ARBA" id="ARBA00022727"/>
    </source>
</evidence>
<dbReference type="CDD" id="cd01672">
    <property type="entry name" value="TMPK"/>
    <property type="match status" value="1"/>
</dbReference>
<dbReference type="Pfam" id="PF02223">
    <property type="entry name" value="Thymidylate_kin"/>
    <property type="match status" value="1"/>
</dbReference>
<reference evidence="14" key="1">
    <citation type="journal article" date="2021" name="PeerJ">
        <title>Extensive microbial diversity within the chicken gut microbiome revealed by metagenomics and culture.</title>
        <authorList>
            <person name="Gilroy R."/>
            <person name="Ravi A."/>
            <person name="Getino M."/>
            <person name="Pursley I."/>
            <person name="Horton D.L."/>
            <person name="Alikhan N.F."/>
            <person name="Baker D."/>
            <person name="Gharbi K."/>
            <person name="Hall N."/>
            <person name="Watson M."/>
            <person name="Adriaenssens E.M."/>
            <person name="Foster-Nyarko E."/>
            <person name="Jarju S."/>
            <person name="Secka A."/>
            <person name="Antonio M."/>
            <person name="Oren A."/>
            <person name="Chaudhuri R.R."/>
            <person name="La Ragione R."/>
            <person name="Hildebrand F."/>
            <person name="Pallen M.J."/>
        </authorList>
    </citation>
    <scope>NUCLEOTIDE SEQUENCE</scope>
    <source>
        <strain evidence="14">ChiHecec2B26-446</strain>
    </source>
</reference>
<evidence type="ECO:0000313" key="14">
    <source>
        <dbReference type="EMBL" id="HIW01286.1"/>
    </source>
</evidence>
<gene>
    <name evidence="12 14" type="primary">tmk</name>
    <name evidence="14" type="ORF">H9894_08885</name>
</gene>
<dbReference type="EC" id="2.7.4.9" evidence="2 12"/>